<protein>
    <submittedName>
        <fullName evidence="3">YrhK-like protein</fullName>
    </submittedName>
</protein>
<dbReference type="OrthoDB" id="5862062at2"/>
<dbReference type="EMBL" id="FUXL01000013">
    <property type="protein sequence ID" value="SKA30754.1"/>
    <property type="molecule type" value="Genomic_DNA"/>
</dbReference>
<gene>
    <name evidence="3" type="ORF">SAMN05428963_11359</name>
</gene>
<accession>A0A1T4SR69</accession>
<proteinExistence type="predicted"/>
<dbReference type="RefSeq" id="WP_078709560.1">
    <property type="nucleotide sequence ID" value="NZ_FUXL01000013.1"/>
</dbReference>
<keyword evidence="4" id="KW-1185">Reference proteome</keyword>
<evidence type="ECO:0000256" key="1">
    <source>
        <dbReference type="SAM" id="Phobius"/>
    </source>
</evidence>
<feature type="transmembrane region" description="Helical" evidence="1">
    <location>
        <begin position="51"/>
        <end position="70"/>
    </location>
</feature>
<reference evidence="3 4" key="1">
    <citation type="submission" date="2017-02" db="EMBL/GenBank/DDBJ databases">
        <authorList>
            <person name="Peterson S.W."/>
        </authorList>
    </citation>
    <scope>NUCLEOTIDE SEQUENCE [LARGE SCALE GENOMIC DNA]</scope>
    <source>
        <strain evidence="3 4">USBA 369</strain>
    </source>
</reference>
<dbReference type="Pfam" id="PF14145">
    <property type="entry name" value="YrhK"/>
    <property type="match status" value="1"/>
</dbReference>
<dbReference type="STRING" id="1365950.SAMN05428963_11359"/>
<organism evidence="3 4">
    <name type="scientific">Consotaella salsifontis</name>
    <dbReference type="NCBI Taxonomy" id="1365950"/>
    <lineage>
        <taxon>Bacteria</taxon>
        <taxon>Pseudomonadati</taxon>
        <taxon>Pseudomonadota</taxon>
        <taxon>Alphaproteobacteria</taxon>
        <taxon>Hyphomicrobiales</taxon>
        <taxon>Aurantimonadaceae</taxon>
        <taxon>Consotaella</taxon>
    </lineage>
</organism>
<feature type="domain" description="YrhK" evidence="2">
    <location>
        <begin position="21"/>
        <end position="75"/>
    </location>
</feature>
<evidence type="ECO:0000313" key="4">
    <source>
        <dbReference type="Proteomes" id="UP000190135"/>
    </source>
</evidence>
<sequence>MKLFKPDNPTKSSETKDIYAAYEIAYTIVDFAAAMAFLVGSILFFKDSTQTAGTWLFVIGSILFGLKPTLRIARELHYLVVGNYSALAKRFRS</sequence>
<dbReference type="InterPro" id="IPR025424">
    <property type="entry name" value="YrhK_domain"/>
</dbReference>
<feature type="transmembrane region" description="Helical" evidence="1">
    <location>
        <begin position="21"/>
        <end position="45"/>
    </location>
</feature>
<keyword evidence="1" id="KW-0812">Transmembrane</keyword>
<evidence type="ECO:0000313" key="3">
    <source>
        <dbReference type="EMBL" id="SKA30754.1"/>
    </source>
</evidence>
<keyword evidence="1" id="KW-1133">Transmembrane helix</keyword>
<name>A0A1T4SR69_9HYPH</name>
<dbReference type="AlphaFoldDB" id="A0A1T4SR69"/>
<dbReference type="Proteomes" id="UP000190135">
    <property type="component" value="Unassembled WGS sequence"/>
</dbReference>
<evidence type="ECO:0000259" key="2">
    <source>
        <dbReference type="Pfam" id="PF14145"/>
    </source>
</evidence>
<keyword evidence="1" id="KW-0472">Membrane</keyword>